<comment type="caution">
    <text evidence="2">The sequence shown here is derived from an EMBL/GenBank/DDBJ whole genome shotgun (WGS) entry which is preliminary data.</text>
</comment>
<dbReference type="PANTHER" id="PTHR31374:SF29">
    <property type="entry name" value="SAUR-LIKE AUXIN-RESPONSIVE PROTEIN FAMILY"/>
    <property type="match status" value="1"/>
</dbReference>
<sequence length="152" mass="17854">MEVMPRKGHIGIRVGGDGEEKQRFEVPVDYLRHPLFAALFREVEEEFGFEQQGPITFLCGVERFHSVLAVIAGDYGSCDETQRRRHHRRFSYFTGCFGSWEAITNSSASTFLKLYRKWLRRISSLLFAIMELEWSRLDLLVMMHREQCFLVL</sequence>
<proteinExistence type="inferred from homology"/>
<reference evidence="2" key="2">
    <citation type="journal article" date="2022" name="Hortic Res">
        <title>The genome of Dioscorea zingiberensis sheds light on the biosynthesis, origin and evolution of the medicinally important diosgenin saponins.</title>
        <authorList>
            <person name="Li Y."/>
            <person name="Tan C."/>
            <person name="Li Z."/>
            <person name="Guo J."/>
            <person name="Li S."/>
            <person name="Chen X."/>
            <person name="Wang C."/>
            <person name="Dai X."/>
            <person name="Yang H."/>
            <person name="Song W."/>
            <person name="Hou L."/>
            <person name="Xu J."/>
            <person name="Tong Z."/>
            <person name="Xu A."/>
            <person name="Yuan X."/>
            <person name="Wang W."/>
            <person name="Yang Q."/>
            <person name="Chen L."/>
            <person name="Sun Z."/>
            <person name="Wang K."/>
            <person name="Pan B."/>
            <person name="Chen J."/>
            <person name="Bao Y."/>
            <person name="Liu F."/>
            <person name="Qi X."/>
            <person name="Gang D.R."/>
            <person name="Wen J."/>
            <person name="Li J."/>
        </authorList>
    </citation>
    <scope>NUCLEOTIDE SEQUENCE</scope>
    <source>
        <strain evidence="2">Dzin_1.0</strain>
    </source>
</reference>
<dbReference type="AlphaFoldDB" id="A0A9D5HPH9"/>
<dbReference type="GO" id="GO:0009733">
    <property type="term" value="P:response to auxin"/>
    <property type="evidence" value="ECO:0007669"/>
    <property type="project" value="InterPro"/>
</dbReference>
<evidence type="ECO:0000313" key="3">
    <source>
        <dbReference type="Proteomes" id="UP001085076"/>
    </source>
</evidence>
<gene>
    <name evidence="2" type="ORF">J5N97_002312</name>
</gene>
<dbReference type="Proteomes" id="UP001085076">
    <property type="component" value="Miscellaneous, Linkage group lg01"/>
</dbReference>
<dbReference type="PANTHER" id="PTHR31374">
    <property type="entry name" value="AUXIN-INDUCED PROTEIN-LIKE-RELATED"/>
    <property type="match status" value="1"/>
</dbReference>
<reference evidence="2" key="1">
    <citation type="submission" date="2021-03" db="EMBL/GenBank/DDBJ databases">
        <authorList>
            <person name="Li Z."/>
            <person name="Yang C."/>
        </authorList>
    </citation>
    <scope>NUCLEOTIDE SEQUENCE</scope>
    <source>
        <strain evidence="2">Dzin_1.0</strain>
        <tissue evidence="2">Leaf</tissue>
    </source>
</reference>
<dbReference type="OrthoDB" id="838391at2759"/>
<organism evidence="2 3">
    <name type="scientific">Dioscorea zingiberensis</name>
    <dbReference type="NCBI Taxonomy" id="325984"/>
    <lineage>
        <taxon>Eukaryota</taxon>
        <taxon>Viridiplantae</taxon>
        <taxon>Streptophyta</taxon>
        <taxon>Embryophyta</taxon>
        <taxon>Tracheophyta</taxon>
        <taxon>Spermatophyta</taxon>
        <taxon>Magnoliopsida</taxon>
        <taxon>Liliopsida</taxon>
        <taxon>Dioscoreales</taxon>
        <taxon>Dioscoreaceae</taxon>
        <taxon>Dioscorea</taxon>
    </lineage>
</organism>
<evidence type="ECO:0000313" key="2">
    <source>
        <dbReference type="EMBL" id="KAJ0983956.1"/>
    </source>
</evidence>
<dbReference type="InterPro" id="IPR003676">
    <property type="entry name" value="SAUR_fam"/>
</dbReference>
<dbReference type="Pfam" id="PF02519">
    <property type="entry name" value="Auxin_inducible"/>
    <property type="match status" value="1"/>
</dbReference>
<keyword evidence="3" id="KW-1185">Reference proteome</keyword>
<name>A0A9D5HPH9_9LILI</name>
<comment type="similarity">
    <text evidence="1">Belongs to the ARG7 family.</text>
</comment>
<dbReference type="EMBL" id="JAGGNH010000001">
    <property type="protein sequence ID" value="KAJ0983956.1"/>
    <property type="molecule type" value="Genomic_DNA"/>
</dbReference>
<evidence type="ECO:0000256" key="1">
    <source>
        <dbReference type="ARBA" id="ARBA00006974"/>
    </source>
</evidence>
<protein>
    <submittedName>
        <fullName evidence="2">Uncharacterized protein</fullName>
    </submittedName>
</protein>
<accession>A0A9D5HPH9</accession>